<reference evidence="2" key="1">
    <citation type="journal article" date="2014" name="Int. J. Syst. Evol. Microbiol.">
        <title>Complete genome sequence of Corynebacterium casei LMG S-19264T (=DSM 44701T), isolated from a smear-ripened cheese.</title>
        <authorList>
            <consortium name="US DOE Joint Genome Institute (JGI-PGF)"/>
            <person name="Walter F."/>
            <person name="Albersmeier A."/>
            <person name="Kalinowski J."/>
            <person name="Ruckert C."/>
        </authorList>
    </citation>
    <scope>NUCLEOTIDE SEQUENCE</scope>
    <source>
        <strain evidence="2">JCM 4784</strain>
    </source>
</reference>
<dbReference type="EMBL" id="BNBT01000010">
    <property type="protein sequence ID" value="GHE44073.1"/>
    <property type="molecule type" value="Genomic_DNA"/>
</dbReference>
<comment type="caution">
    <text evidence="2">The sequence shown here is derived from an EMBL/GenBank/DDBJ whole genome shotgun (WGS) entry which is preliminary data.</text>
</comment>
<gene>
    <name evidence="2" type="ORF">GCM10018785_12080</name>
</gene>
<evidence type="ECO:0000256" key="1">
    <source>
        <dbReference type="SAM" id="MobiDB-lite"/>
    </source>
</evidence>
<evidence type="ECO:0000313" key="3">
    <source>
        <dbReference type="Proteomes" id="UP000608024"/>
    </source>
</evidence>
<accession>A0A919DGX4</accession>
<evidence type="ECO:0000313" key="2">
    <source>
        <dbReference type="EMBL" id="GHE44073.1"/>
    </source>
</evidence>
<dbReference type="AlphaFoldDB" id="A0A919DGX4"/>
<sequence length="196" mass="21788">MSTMFDSHPARDDKALRRVLEDAAMGRWEGPREMLIATGPDWDRRIFRLQVLAEAGARLRFADTWAEAEPHSPHALALLAHVQALRAMIAGRDSGQTQMEEAWATCRAALDLWPQDVAPLVVMLALLRTHAPDHSTLSHVWEEMKQPTPGTERPTTRSSPTSSPATTAPRARRCGGPRSKSPSPPRACPSRCCPWW</sequence>
<dbReference type="Proteomes" id="UP000608024">
    <property type="component" value="Unassembled WGS sequence"/>
</dbReference>
<feature type="compositionally biased region" description="Low complexity" evidence="1">
    <location>
        <begin position="156"/>
        <end position="169"/>
    </location>
</feature>
<name>A0A919DGX4_9ACTN</name>
<protein>
    <submittedName>
        <fullName evidence="2">Uncharacterized protein</fullName>
    </submittedName>
</protein>
<organism evidence="2 3">
    <name type="scientific">Streptomyces longispororuber</name>
    <dbReference type="NCBI Taxonomy" id="68230"/>
    <lineage>
        <taxon>Bacteria</taxon>
        <taxon>Bacillati</taxon>
        <taxon>Actinomycetota</taxon>
        <taxon>Actinomycetes</taxon>
        <taxon>Kitasatosporales</taxon>
        <taxon>Streptomycetaceae</taxon>
        <taxon>Streptomyces</taxon>
    </lineage>
</organism>
<reference evidence="2" key="2">
    <citation type="submission" date="2020-09" db="EMBL/GenBank/DDBJ databases">
        <authorList>
            <person name="Sun Q."/>
            <person name="Ohkuma M."/>
        </authorList>
    </citation>
    <scope>NUCLEOTIDE SEQUENCE</scope>
    <source>
        <strain evidence="2">JCM 4784</strain>
    </source>
</reference>
<keyword evidence="3" id="KW-1185">Reference proteome</keyword>
<feature type="region of interest" description="Disordered" evidence="1">
    <location>
        <begin position="144"/>
        <end position="189"/>
    </location>
</feature>
<proteinExistence type="predicted"/>